<dbReference type="AlphaFoldDB" id="A0A167SL22"/>
<organism evidence="2 3">
    <name type="scientific">Athelia psychrophila</name>
    <dbReference type="NCBI Taxonomy" id="1759441"/>
    <lineage>
        <taxon>Eukaryota</taxon>
        <taxon>Fungi</taxon>
        <taxon>Dikarya</taxon>
        <taxon>Basidiomycota</taxon>
        <taxon>Agaricomycotina</taxon>
        <taxon>Agaricomycetes</taxon>
        <taxon>Agaricomycetidae</taxon>
        <taxon>Atheliales</taxon>
        <taxon>Atheliaceae</taxon>
        <taxon>Athelia</taxon>
    </lineage>
</organism>
<feature type="region of interest" description="Disordered" evidence="1">
    <location>
        <begin position="1"/>
        <end position="46"/>
    </location>
</feature>
<protein>
    <submittedName>
        <fullName evidence="2">Uncharacterized protein</fullName>
    </submittedName>
</protein>
<reference evidence="2 3" key="1">
    <citation type="journal article" date="2016" name="Mol. Biol. Evol.">
        <title>Comparative Genomics of Early-Diverging Mushroom-Forming Fungi Provides Insights into the Origins of Lignocellulose Decay Capabilities.</title>
        <authorList>
            <person name="Nagy L.G."/>
            <person name="Riley R."/>
            <person name="Tritt A."/>
            <person name="Adam C."/>
            <person name="Daum C."/>
            <person name="Floudas D."/>
            <person name="Sun H."/>
            <person name="Yadav J.S."/>
            <person name="Pangilinan J."/>
            <person name="Larsson K.H."/>
            <person name="Matsuura K."/>
            <person name="Barry K."/>
            <person name="Labutti K."/>
            <person name="Kuo R."/>
            <person name="Ohm R.A."/>
            <person name="Bhattacharya S.S."/>
            <person name="Shirouzu T."/>
            <person name="Yoshinaga Y."/>
            <person name="Martin F.M."/>
            <person name="Grigoriev I.V."/>
            <person name="Hibbett D.S."/>
        </authorList>
    </citation>
    <scope>NUCLEOTIDE SEQUENCE [LARGE SCALE GENOMIC DNA]</scope>
    <source>
        <strain evidence="2 3">CBS 109695</strain>
    </source>
</reference>
<evidence type="ECO:0000256" key="1">
    <source>
        <dbReference type="SAM" id="MobiDB-lite"/>
    </source>
</evidence>
<dbReference type="Proteomes" id="UP000076532">
    <property type="component" value="Unassembled WGS sequence"/>
</dbReference>
<gene>
    <name evidence="2" type="ORF">FIBSPDRAFT_970637</name>
</gene>
<dbReference type="EMBL" id="KV419170">
    <property type="protein sequence ID" value="KZP02021.1"/>
    <property type="molecule type" value="Genomic_DNA"/>
</dbReference>
<name>A0A167SL22_9AGAM</name>
<proteinExistence type="predicted"/>
<sequence>MLGTGARAQSAEKKEARAGKDARARPRTSSFAHPVPFAPASHSSRSSACQGFEFELGRPMPRVGLRRPFGTVISALRFGTAGTRCIDTPRPRYRSARAARAEARHEPAERVRVRERRAVDPEGGERLEHAHQGRACIRAQRGPLEIAQRGRSMFMAWVSSKCEVGSVRQDGADDDLLAVDAMWTGRRKAGRSGRREG</sequence>
<evidence type="ECO:0000313" key="3">
    <source>
        <dbReference type="Proteomes" id="UP000076532"/>
    </source>
</evidence>
<keyword evidence="3" id="KW-1185">Reference proteome</keyword>
<evidence type="ECO:0000313" key="2">
    <source>
        <dbReference type="EMBL" id="KZP02021.1"/>
    </source>
</evidence>
<feature type="compositionally biased region" description="Basic and acidic residues" evidence="1">
    <location>
        <begin position="10"/>
        <end position="24"/>
    </location>
</feature>
<accession>A0A167SL22</accession>